<evidence type="ECO:0000313" key="2">
    <source>
        <dbReference type="EMBL" id="MDI3422633.1"/>
    </source>
</evidence>
<evidence type="ECO:0000259" key="1">
    <source>
        <dbReference type="Pfam" id="PF12697"/>
    </source>
</evidence>
<keyword evidence="2" id="KW-0378">Hydrolase</keyword>
<dbReference type="InterPro" id="IPR029058">
    <property type="entry name" value="AB_hydrolase_fold"/>
</dbReference>
<protein>
    <submittedName>
        <fullName evidence="2">Alpha/beta fold hydrolase</fullName>
    </submittedName>
</protein>
<feature type="domain" description="AB hydrolase-1" evidence="1">
    <location>
        <begin position="4"/>
        <end position="162"/>
    </location>
</feature>
<dbReference type="GO" id="GO:0016787">
    <property type="term" value="F:hydrolase activity"/>
    <property type="evidence" value="ECO:0007669"/>
    <property type="project" value="UniProtKB-KW"/>
</dbReference>
<name>A0ABT6T5F9_9ACTN</name>
<dbReference type="Gene3D" id="3.40.50.1820">
    <property type="entry name" value="alpha/beta hydrolase"/>
    <property type="match status" value="1"/>
</dbReference>
<proteinExistence type="predicted"/>
<keyword evidence="3" id="KW-1185">Reference proteome</keyword>
<organism evidence="2 3">
    <name type="scientific">Streptomyces luteolus</name>
    <dbReference type="NCBI Taxonomy" id="3043615"/>
    <lineage>
        <taxon>Bacteria</taxon>
        <taxon>Bacillati</taxon>
        <taxon>Actinomycetota</taxon>
        <taxon>Actinomycetes</taxon>
        <taxon>Kitasatosporales</taxon>
        <taxon>Streptomycetaceae</taxon>
        <taxon>Streptomyces</taxon>
    </lineage>
</organism>
<dbReference type="Proteomes" id="UP001237105">
    <property type="component" value="Unassembled WGS sequence"/>
</dbReference>
<accession>A0ABT6T5F9</accession>
<comment type="caution">
    <text evidence="2">The sequence shown here is derived from an EMBL/GenBank/DDBJ whole genome shotgun (WGS) entry which is preliminary data.</text>
</comment>
<dbReference type="EMBL" id="JASCIS010000039">
    <property type="protein sequence ID" value="MDI3422633.1"/>
    <property type="molecule type" value="Genomic_DNA"/>
</dbReference>
<sequence length="201" mass="22130">MADHRTWHAVEDHLVGLGYRVVAPDLRGHGRSSRAEYRPHLLADDLVESLPAGAAVAIGHSLGGLSLLLPSSGCGRAGRCIRIPASVCAMCRRPPRPPCGRWWPPPPPSAYESGIRGGRRRTWRRSLRASSCSTPNSCAAWSGSTRTICRRGPSYRHWSSSPTRVCASMSQRRPRWPGGALRCVWRRRRGIASTATICRDF</sequence>
<gene>
    <name evidence="2" type="ORF">QIT00_29520</name>
</gene>
<evidence type="ECO:0000313" key="3">
    <source>
        <dbReference type="Proteomes" id="UP001237105"/>
    </source>
</evidence>
<dbReference type="SUPFAM" id="SSF53474">
    <property type="entry name" value="alpha/beta-Hydrolases"/>
    <property type="match status" value="1"/>
</dbReference>
<dbReference type="InterPro" id="IPR000073">
    <property type="entry name" value="AB_hydrolase_1"/>
</dbReference>
<reference evidence="2 3" key="1">
    <citation type="submission" date="2023-05" db="EMBL/GenBank/DDBJ databases">
        <title>Draft genome sequence of Streptomyces sp. B-S-A12 isolated from a cave soil in Thailand.</title>
        <authorList>
            <person name="Chamroensaksri N."/>
            <person name="Muangham S."/>
        </authorList>
    </citation>
    <scope>NUCLEOTIDE SEQUENCE [LARGE SCALE GENOMIC DNA]</scope>
    <source>
        <strain evidence="2 3">B-S-A12</strain>
    </source>
</reference>
<dbReference type="Pfam" id="PF12697">
    <property type="entry name" value="Abhydrolase_6"/>
    <property type="match status" value="1"/>
</dbReference>